<dbReference type="EMBL" id="CAAALY010099319">
    <property type="protein sequence ID" value="VEL28984.1"/>
    <property type="molecule type" value="Genomic_DNA"/>
</dbReference>
<sequence length="70" mass="8225">MFSSSFRLPPVSRIRNGPTILLPPEPADEGMRKWTAVTRGLATSRFSGHLRVWIRLRYFLFKRGNYCQKR</sequence>
<gene>
    <name evidence="1" type="ORF">PXEA_LOCUS22424</name>
</gene>
<protein>
    <submittedName>
        <fullName evidence="1">Uncharacterized protein</fullName>
    </submittedName>
</protein>
<dbReference type="AlphaFoldDB" id="A0A3S5A6F1"/>
<name>A0A3S5A6F1_9PLAT</name>
<evidence type="ECO:0000313" key="2">
    <source>
        <dbReference type="Proteomes" id="UP000784294"/>
    </source>
</evidence>
<reference evidence="1" key="1">
    <citation type="submission" date="2018-11" db="EMBL/GenBank/DDBJ databases">
        <authorList>
            <consortium name="Pathogen Informatics"/>
        </authorList>
    </citation>
    <scope>NUCLEOTIDE SEQUENCE</scope>
</reference>
<keyword evidence="2" id="KW-1185">Reference proteome</keyword>
<dbReference type="Proteomes" id="UP000784294">
    <property type="component" value="Unassembled WGS sequence"/>
</dbReference>
<evidence type="ECO:0000313" key="1">
    <source>
        <dbReference type="EMBL" id="VEL28984.1"/>
    </source>
</evidence>
<organism evidence="1 2">
    <name type="scientific">Protopolystoma xenopodis</name>
    <dbReference type="NCBI Taxonomy" id="117903"/>
    <lineage>
        <taxon>Eukaryota</taxon>
        <taxon>Metazoa</taxon>
        <taxon>Spiralia</taxon>
        <taxon>Lophotrochozoa</taxon>
        <taxon>Platyhelminthes</taxon>
        <taxon>Monogenea</taxon>
        <taxon>Polyopisthocotylea</taxon>
        <taxon>Polystomatidea</taxon>
        <taxon>Polystomatidae</taxon>
        <taxon>Protopolystoma</taxon>
    </lineage>
</organism>
<proteinExistence type="predicted"/>
<accession>A0A3S5A6F1</accession>
<comment type="caution">
    <text evidence="1">The sequence shown here is derived from an EMBL/GenBank/DDBJ whole genome shotgun (WGS) entry which is preliminary data.</text>
</comment>